<dbReference type="SUPFAM" id="SSF54909">
    <property type="entry name" value="Dimeric alpha+beta barrel"/>
    <property type="match status" value="1"/>
</dbReference>
<dbReference type="InterPro" id="IPR011008">
    <property type="entry name" value="Dimeric_a/b-barrel"/>
</dbReference>
<dbReference type="AlphaFoldDB" id="A0A0W0Y210"/>
<dbReference type="EMBL" id="LNYT01000003">
    <property type="protein sequence ID" value="KTD50590.1"/>
    <property type="molecule type" value="Genomic_DNA"/>
</dbReference>
<dbReference type="Pfam" id="PF14114">
    <property type="entry name" value="DUF4286"/>
    <property type="match status" value="1"/>
</dbReference>
<accession>A0A0W0Y210</accession>
<protein>
    <recommendedName>
        <fullName evidence="3">DUF4286 domain-containing protein</fullName>
    </recommendedName>
</protein>
<gene>
    <name evidence="1" type="ORF">Lrub_0214</name>
</gene>
<dbReference type="RefSeq" id="WP_058530352.1">
    <property type="nucleotide sequence ID" value="NZ_CAAAIN010000003.1"/>
</dbReference>
<keyword evidence="2" id="KW-1185">Reference proteome</keyword>
<dbReference type="Proteomes" id="UP000054608">
    <property type="component" value="Unassembled WGS sequence"/>
</dbReference>
<evidence type="ECO:0000313" key="2">
    <source>
        <dbReference type="Proteomes" id="UP000054608"/>
    </source>
</evidence>
<dbReference type="InterPro" id="IPR025563">
    <property type="entry name" value="DUF4286"/>
</dbReference>
<reference evidence="1 2" key="1">
    <citation type="submission" date="2015-11" db="EMBL/GenBank/DDBJ databases">
        <title>Genomic analysis of 38 Legionella species identifies large and diverse effector repertoires.</title>
        <authorList>
            <person name="Burstein D."/>
            <person name="Amaro F."/>
            <person name="Zusman T."/>
            <person name="Lifshitz Z."/>
            <person name="Cohen O."/>
            <person name="Gilbert J.A."/>
            <person name="Pupko T."/>
            <person name="Shuman H.A."/>
            <person name="Segal G."/>
        </authorList>
    </citation>
    <scope>NUCLEOTIDE SEQUENCE [LARGE SCALE GENOMIC DNA]</scope>
    <source>
        <strain evidence="1 2">WA-270A-C2</strain>
    </source>
</reference>
<organism evidence="1 2">
    <name type="scientific">Legionella rubrilucens</name>
    <dbReference type="NCBI Taxonomy" id="458"/>
    <lineage>
        <taxon>Bacteria</taxon>
        <taxon>Pseudomonadati</taxon>
        <taxon>Pseudomonadota</taxon>
        <taxon>Gammaproteobacteria</taxon>
        <taxon>Legionellales</taxon>
        <taxon>Legionellaceae</taxon>
        <taxon>Legionella</taxon>
    </lineage>
</organism>
<evidence type="ECO:0000313" key="1">
    <source>
        <dbReference type="EMBL" id="KTD50590.1"/>
    </source>
</evidence>
<sequence length="107" mass="12465">MLIYEVNLTVDAAIVEAFMGWLKPHVEELLGFEGFLKAKVSLDIESQKAEHRTLVVHYYLASEDHYHNYIRDHAPRMRQDGIDRFGNQFTATRRVLTVLNNYPVESD</sequence>
<dbReference type="STRING" id="458.Lrub_0214"/>
<name>A0A0W0Y210_9GAMM</name>
<dbReference type="PATRIC" id="fig|458.5.peg.219"/>
<evidence type="ECO:0008006" key="3">
    <source>
        <dbReference type="Google" id="ProtNLM"/>
    </source>
</evidence>
<proteinExistence type="predicted"/>
<comment type="caution">
    <text evidence="1">The sequence shown here is derived from an EMBL/GenBank/DDBJ whole genome shotgun (WGS) entry which is preliminary data.</text>
</comment>